<evidence type="ECO:0000256" key="1">
    <source>
        <dbReference type="ARBA" id="ARBA00007613"/>
    </source>
</evidence>
<dbReference type="Gene3D" id="1.20.1600.10">
    <property type="entry name" value="Outer membrane efflux proteins (OEP)"/>
    <property type="match status" value="1"/>
</dbReference>
<sequence length="539" mass="56506">MRDITSLPGRAAVASGRRSRLLAASLDGAGLAPRLGALAIALTLAGCMVGPDYKRPAVNLPAGYDVSGGNPQAGSPAADSSQTGAAQAAPGSADAPLATDLPARWWTLFNDDRLTALVDSALASNASLAQAIAQIEASDALVRQANAAFFPEIGLGGTATRARSSQRGLQRQQFSGRSPVYEQFQAQLSTSFELDFWGRLRSASDAARAQLLGSRFARDVTALGLASSTATAYFTLRSIDAQTRVTQDSLKTADDSLRIVRARVQAGYTSDLDLAQAESQRAQFAASLVELARQRAVIEHQLGQLSGQPGLKIEPGTLDSLPLPQLPPPGLPSTLLERRPDVRSAEQSLMSSTSQIGVAKASLFPTFSLTGQFGGQSLIFSELLDAPARIWSAGLGVNFPLFAAGRYTALVDQAEANARAQAASYRGTVETAFREVSDALGNVQSSAQSEAEIQRQADSARRALDIARRRYDAGYSGFLEVLDAQRSYNTAANALVQSRASRLAYSVDLMKALGGGWTAEASAAAQGKEVAATAGGARN</sequence>
<accession>A0A8B6X853</accession>
<protein>
    <submittedName>
        <fullName evidence="5">Efflux transporter outer membrane subunit</fullName>
    </submittedName>
</protein>
<dbReference type="NCBIfam" id="TIGR01845">
    <property type="entry name" value="outer_NodT"/>
    <property type="match status" value="1"/>
</dbReference>
<keyword evidence="4" id="KW-1185">Reference proteome</keyword>
<dbReference type="SUPFAM" id="SSF56954">
    <property type="entry name" value="Outer membrane efflux proteins (OEP)"/>
    <property type="match status" value="1"/>
</dbReference>
<dbReference type="InterPro" id="IPR003423">
    <property type="entry name" value="OMP_efflux"/>
</dbReference>
<comment type="similarity">
    <text evidence="1 2">Belongs to the outer membrane factor (OMF) (TC 1.B.17) family.</text>
</comment>
<proteinExistence type="inferred from homology"/>
<evidence type="ECO:0000256" key="3">
    <source>
        <dbReference type="SAM" id="MobiDB-lite"/>
    </source>
</evidence>
<dbReference type="Pfam" id="PF02321">
    <property type="entry name" value="OEP"/>
    <property type="match status" value="2"/>
</dbReference>
<dbReference type="Gene3D" id="2.20.200.10">
    <property type="entry name" value="Outer membrane efflux proteins (OEP)"/>
    <property type="match status" value="1"/>
</dbReference>
<evidence type="ECO:0000313" key="4">
    <source>
        <dbReference type="Proteomes" id="UP000675920"/>
    </source>
</evidence>
<comment type="subcellular location">
    <subcellularLocation>
        <location evidence="2">Cell membrane</location>
        <topology evidence="2">Lipid-anchor</topology>
    </subcellularLocation>
</comment>
<dbReference type="Proteomes" id="UP000675920">
    <property type="component" value="Unplaced"/>
</dbReference>
<reference evidence="5" key="1">
    <citation type="submission" date="2025-08" db="UniProtKB">
        <authorList>
            <consortium name="RefSeq"/>
        </authorList>
    </citation>
    <scope>IDENTIFICATION</scope>
</reference>
<dbReference type="PANTHER" id="PTHR30203:SF30">
    <property type="entry name" value="OUTER MEMBRANE PROTEIN-RELATED"/>
    <property type="match status" value="1"/>
</dbReference>
<organism evidence="4 5">
    <name type="scientific">Derxia gummosa DSM 723</name>
    <dbReference type="NCBI Taxonomy" id="1121388"/>
    <lineage>
        <taxon>Bacteria</taxon>
        <taxon>Pseudomonadati</taxon>
        <taxon>Pseudomonadota</taxon>
        <taxon>Betaproteobacteria</taxon>
        <taxon>Burkholderiales</taxon>
        <taxon>Alcaligenaceae</taxon>
        <taxon>Derxia</taxon>
    </lineage>
</organism>
<dbReference type="OrthoDB" id="9770517at2"/>
<dbReference type="RefSeq" id="WP_051377925.1">
    <property type="nucleotide sequence ID" value="NZ_AXWS01000007.1"/>
</dbReference>
<keyword evidence="2" id="KW-0812">Transmembrane</keyword>
<keyword evidence="2" id="KW-0449">Lipoprotein</keyword>
<feature type="region of interest" description="Disordered" evidence="3">
    <location>
        <begin position="69"/>
        <end position="95"/>
    </location>
</feature>
<feature type="compositionally biased region" description="Low complexity" evidence="3">
    <location>
        <begin position="81"/>
        <end position="95"/>
    </location>
</feature>
<dbReference type="InterPro" id="IPR010131">
    <property type="entry name" value="MdtP/NodT-like"/>
</dbReference>
<keyword evidence="2" id="KW-0472">Membrane</keyword>
<keyword evidence="2" id="KW-1134">Transmembrane beta strand</keyword>
<dbReference type="GO" id="GO:0015562">
    <property type="term" value="F:efflux transmembrane transporter activity"/>
    <property type="evidence" value="ECO:0007669"/>
    <property type="project" value="InterPro"/>
</dbReference>
<name>A0A8B6X853_9BURK</name>
<evidence type="ECO:0000313" key="5">
    <source>
        <dbReference type="RefSeq" id="WP_051377925.1"/>
    </source>
</evidence>
<evidence type="ECO:0000256" key="2">
    <source>
        <dbReference type="RuleBase" id="RU362097"/>
    </source>
</evidence>
<dbReference type="GO" id="GO:0005886">
    <property type="term" value="C:plasma membrane"/>
    <property type="evidence" value="ECO:0007669"/>
    <property type="project" value="UniProtKB-SubCell"/>
</dbReference>
<dbReference type="AlphaFoldDB" id="A0A8B6X853"/>
<dbReference type="PANTHER" id="PTHR30203">
    <property type="entry name" value="OUTER MEMBRANE CATION EFFLUX PROTEIN"/>
    <property type="match status" value="1"/>
</dbReference>
<keyword evidence="2" id="KW-0564">Palmitate</keyword>